<sequence>MAGKRPPDPPKPLQELFKDDDWQDDPGQHGNRKRQKPHVEGNFATTLFVTVPARVWRRPAWQKVLGRSKRLLEDVQKRAGGEAAAAAASFDMGKDGPHISLSKTVMLRFHFIQGFVESCKAALGKCDSFTSHFDGELSVFANEPADRYFAALVPSAAGHKQWVELIGRVDQLVTSYGLEPFYKEKQPHLSLAWCFGSQEWVAPLTTLTNESSRPQDTASIRFWPSIESHLASQSSDTDNESVGASIAAEMAKGPAAGTDEDEDDEDDESPVVGIGCDEGLWFDVTEVAVRVGEVVTVVPLKRAD</sequence>
<dbReference type="Proteomes" id="UP000041254">
    <property type="component" value="Unassembled WGS sequence"/>
</dbReference>
<dbReference type="InParanoid" id="A0A0G4G3L6"/>
<evidence type="ECO:0000256" key="4">
    <source>
        <dbReference type="ARBA" id="ARBA00023242"/>
    </source>
</evidence>
<dbReference type="OMA" id="TASIRFW"/>
<dbReference type="GO" id="GO:0016829">
    <property type="term" value="F:lyase activity"/>
    <property type="evidence" value="ECO:0007669"/>
    <property type="project" value="UniProtKB-KW"/>
</dbReference>
<feature type="region of interest" description="Disordered" evidence="7">
    <location>
        <begin position="1"/>
        <end position="39"/>
    </location>
</feature>
<evidence type="ECO:0000256" key="5">
    <source>
        <dbReference type="ARBA" id="ARBA00029543"/>
    </source>
</evidence>
<proteinExistence type="predicted"/>
<evidence type="ECO:0000256" key="3">
    <source>
        <dbReference type="ARBA" id="ARBA00023239"/>
    </source>
</evidence>
<evidence type="ECO:0000256" key="1">
    <source>
        <dbReference type="ARBA" id="ARBA00022722"/>
    </source>
</evidence>
<dbReference type="PANTHER" id="PTHR13522:SF3">
    <property type="entry name" value="U6 SNRNA PHOSPHODIESTERASE 1"/>
    <property type="match status" value="1"/>
</dbReference>
<organism evidence="8 9">
    <name type="scientific">Vitrella brassicaformis (strain CCMP3155)</name>
    <dbReference type="NCBI Taxonomy" id="1169540"/>
    <lineage>
        <taxon>Eukaryota</taxon>
        <taxon>Sar</taxon>
        <taxon>Alveolata</taxon>
        <taxon>Colpodellida</taxon>
        <taxon>Vitrellaceae</taxon>
        <taxon>Vitrella</taxon>
    </lineage>
</organism>
<dbReference type="STRING" id="1169540.A0A0G4G3L6"/>
<keyword evidence="4" id="KW-0539">Nucleus</keyword>
<evidence type="ECO:0000256" key="7">
    <source>
        <dbReference type="SAM" id="MobiDB-lite"/>
    </source>
</evidence>
<keyword evidence="9" id="KW-1185">Reference proteome</keyword>
<evidence type="ECO:0000313" key="8">
    <source>
        <dbReference type="EMBL" id="CEM22542.1"/>
    </source>
</evidence>
<dbReference type="InterPro" id="IPR027521">
    <property type="entry name" value="Usb1"/>
</dbReference>
<dbReference type="GO" id="GO:0000175">
    <property type="term" value="F:3'-5'-RNA exonuclease activity"/>
    <property type="evidence" value="ECO:0007669"/>
    <property type="project" value="TreeGrafter"/>
</dbReference>
<evidence type="ECO:0000256" key="6">
    <source>
        <dbReference type="ARBA" id="ARBA00030030"/>
    </source>
</evidence>
<keyword evidence="3" id="KW-0456">Lyase</keyword>
<accession>A0A0G4G3L6</accession>
<evidence type="ECO:0000313" key="9">
    <source>
        <dbReference type="Proteomes" id="UP000041254"/>
    </source>
</evidence>
<dbReference type="VEuPathDB" id="CryptoDB:Vbra_16815"/>
<dbReference type="PANTHER" id="PTHR13522">
    <property type="entry name" value="U6 SNRNA PHOSPHODIESTERASE 1"/>
    <property type="match status" value="1"/>
</dbReference>
<feature type="compositionally biased region" description="Acidic residues" evidence="7">
    <location>
        <begin position="258"/>
        <end position="269"/>
    </location>
</feature>
<dbReference type="PhylomeDB" id="A0A0G4G3L6"/>
<name>A0A0G4G3L6_VITBC</name>
<reference evidence="8 9" key="1">
    <citation type="submission" date="2014-11" db="EMBL/GenBank/DDBJ databases">
        <authorList>
            <person name="Zhu J."/>
            <person name="Qi W."/>
            <person name="Song R."/>
        </authorList>
    </citation>
    <scope>NUCLEOTIDE SEQUENCE [LARGE SCALE GENOMIC DNA]</scope>
</reference>
<evidence type="ECO:0000256" key="2">
    <source>
        <dbReference type="ARBA" id="ARBA00022801"/>
    </source>
</evidence>
<dbReference type="GO" id="GO:0005634">
    <property type="term" value="C:nucleus"/>
    <property type="evidence" value="ECO:0007669"/>
    <property type="project" value="TreeGrafter"/>
</dbReference>
<dbReference type="AlphaFoldDB" id="A0A0G4G3L6"/>
<dbReference type="GO" id="GO:0034477">
    <property type="term" value="P:U6 snRNA 3'-end processing"/>
    <property type="evidence" value="ECO:0007669"/>
    <property type="project" value="InterPro"/>
</dbReference>
<dbReference type="Pfam" id="PF09749">
    <property type="entry name" value="HVSL"/>
    <property type="match status" value="1"/>
</dbReference>
<dbReference type="OrthoDB" id="49151at2759"/>
<feature type="region of interest" description="Disordered" evidence="7">
    <location>
        <begin position="252"/>
        <end position="274"/>
    </location>
</feature>
<dbReference type="Gene3D" id="3.90.1140.10">
    <property type="entry name" value="Cyclic phosphodiesterase"/>
    <property type="match status" value="1"/>
</dbReference>
<gene>
    <name evidence="8" type="ORF">Vbra_16815</name>
</gene>
<keyword evidence="2" id="KW-0378">Hydrolase</keyword>
<dbReference type="EMBL" id="CDMY01000553">
    <property type="protein sequence ID" value="CEM22542.1"/>
    <property type="molecule type" value="Genomic_DNA"/>
</dbReference>
<keyword evidence="1" id="KW-0540">Nuclease</keyword>
<protein>
    <recommendedName>
        <fullName evidence="5">U6 snRNA phosphodiesterase 1</fullName>
    </recommendedName>
    <alternativeName>
        <fullName evidence="6">3'-5' RNA exonuclease USB1</fullName>
    </alternativeName>
</protein>